<organism evidence="4 5">
    <name type="scientific">Bodo saltans</name>
    <name type="common">Flagellated protozoan</name>
    <dbReference type="NCBI Taxonomy" id="75058"/>
    <lineage>
        <taxon>Eukaryota</taxon>
        <taxon>Discoba</taxon>
        <taxon>Euglenozoa</taxon>
        <taxon>Kinetoplastea</taxon>
        <taxon>Metakinetoplastina</taxon>
        <taxon>Eubodonida</taxon>
        <taxon>Bodonidae</taxon>
        <taxon>Bodo</taxon>
    </lineage>
</organism>
<evidence type="ECO:0000259" key="3">
    <source>
        <dbReference type="Pfam" id="PF17780"/>
    </source>
</evidence>
<feature type="region of interest" description="Disordered" evidence="1">
    <location>
        <begin position="545"/>
        <end position="564"/>
    </location>
</feature>
<evidence type="ECO:0000313" key="4">
    <source>
        <dbReference type="EMBL" id="CUG76234.1"/>
    </source>
</evidence>
<evidence type="ECO:0000256" key="1">
    <source>
        <dbReference type="SAM" id="MobiDB-lite"/>
    </source>
</evidence>
<proteinExistence type="predicted"/>
<keyword evidence="2" id="KW-0472">Membrane</keyword>
<feature type="transmembrane region" description="Helical" evidence="2">
    <location>
        <begin position="224"/>
        <end position="244"/>
    </location>
</feature>
<dbReference type="VEuPathDB" id="TriTrypDB:BSAL_85080"/>
<protein>
    <submittedName>
        <fullName evidence="4">Membrane-associated protein, putative</fullName>
    </submittedName>
</protein>
<feature type="transmembrane region" description="Helical" evidence="2">
    <location>
        <begin position="189"/>
        <end position="212"/>
    </location>
</feature>
<dbReference type="OrthoDB" id="191651at2759"/>
<reference evidence="5" key="1">
    <citation type="submission" date="2015-09" db="EMBL/GenBank/DDBJ databases">
        <authorList>
            <consortium name="Pathogen Informatics"/>
        </authorList>
    </citation>
    <scope>NUCLEOTIDE SEQUENCE [LARGE SCALE GENOMIC DNA]</scope>
    <source>
        <strain evidence="5">Lake Konstanz</strain>
    </source>
</reference>
<dbReference type="EMBL" id="CYKH01000993">
    <property type="protein sequence ID" value="CUG76234.1"/>
    <property type="molecule type" value="Genomic_DNA"/>
</dbReference>
<dbReference type="AlphaFoldDB" id="A0A0S4J4A7"/>
<evidence type="ECO:0000313" key="5">
    <source>
        <dbReference type="Proteomes" id="UP000051952"/>
    </source>
</evidence>
<dbReference type="Gene3D" id="1.20.140.150">
    <property type="match status" value="1"/>
</dbReference>
<gene>
    <name evidence="4" type="ORF">BSAL_85080</name>
</gene>
<feature type="transmembrane region" description="Helical" evidence="2">
    <location>
        <begin position="142"/>
        <end position="162"/>
    </location>
</feature>
<feature type="compositionally biased region" description="Polar residues" evidence="1">
    <location>
        <begin position="465"/>
        <end position="480"/>
    </location>
</feature>
<feature type="transmembrane region" description="Helical" evidence="2">
    <location>
        <begin position="299"/>
        <end position="323"/>
    </location>
</feature>
<feature type="transmembrane region" description="Helical" evidence="2">
    <location>
        <begin position="335"/>
        <end position="354"/>
    </location>
</feature>
<dbReference type="InterPro" id="IPR041591">
    <property type="entry name" value="OCRE"/>
</dbReference>
<keyword evidence="2" id="KW-0812">Transmembrane</keyword>
<feature type="region of interest" description="Disordered" evidence="1">
    <location>
        <begin position="435"/>
        <end position="480"/>
    </location>
</feature>
<feature type="transmembrane region" description="Helical" evidence="2">
    <location>
        <begin position="107"/>
        <end position="130"/>
    </location>
</feature>
<evidence type="ECO:0000256" key="2">
    <source>
        <dbReference type="SAM" id="Phobius"/>
    </source>
</evidence>
<dbReference type="Proteomes" id="UP000051952">
    <property type="component" value="Unassembled WGS sequence"/>
</dbReference>
<name>A0A0S4J4A7_BODSA</name>
<keyword evidence="5" id="KW-1185">Reference proteome</keyword>
<keyword evidence="2" id="KW-1133">Transmembrane helix</keyword>
<dbReference type="Pfam" id="PF17780">
    <property type="entry name" value="OCRE"/>
    <property type="match status" value="1"/>
</dbReference>
<accession>A0A0S4J4A7</accession>
<feature type="domain" description="OCRE" evidence="3">
    <location>
        <begin position="488"/>
        <end position="525"/>
    </location>
</feature>
<sequence length="564" mass="61260">MICLFSGKQSKETLKQKMPPNSKSKFVGVSIFVTFVILCLLVAAIGTPSWKTYSTGSNDETRWGLFSMCTGSTCTKIKDIGVSQVSFTDATCTRDRNDIVDRMNATAGLIIAALVLTFLAAIPQALHAIGVTTISKQSHARVGYVLILATALSFTGVVVYGGTTSNWLGCGRDVCDVYDSSSTSCGIGYSYIFTIVGTALLALTTLLVLGYTYRPNILHPSGDVVFGVTFVSLIAIVLMAIGVGTKQWHIIVPNYIGNGLFEACTPQTCAHNQYSSTQVTTTTGCVRELKDMANYNVTAATFLIGAATIMAVFFIMFAALFLTDKPLILFTRTKKWVVIGFIVFAEVLQLTAFLLQENMYDSWLFCGTSFCSQFSGFCTFGMSYGFVITSIVLTAMLAVMHYFELHDWCCFHERFASGRHNFTFKEALETITERTPRKPLGSMSRRPAPPVPPTATAQAAAGSHEPNNNNTDVGPSSALDNTVALPPGDWEYDSVSGYYWCDQIYLFYDPETRQYYDPSTDQWINTEGGATSATVAAQRAAAAAGHESAAASSPKQEMVVRPAN</sequence>
<feature type="transmembrane region" description="Helical" evidence="2">
    <location>
        <begin position="374"/>
        <end position="399"/>
    </location>
</feature>
<feature type="transmembrane region" description="Helical" evidence="2">
    <location>
        <begin position="26"/>
        <end position="46"/>
    </location>
</feature>